<evidence type="ECO:0008006" key="3">
    <source>
        <dbReference type="Google" id="ProtNLM"/>
    </source>
</evidence>
<gene>
    <name evidence="1" type="ORF">PT974_05857</name>
</gene>
<comment type="caution">
    <text evidence="1">The sequence shown here is derived from an EMBL/GenBank/DDBJ whole genome shotgun (WGS) entry which is preliminary data.</text>
</comment>
<keyword evidence="2" id="KW-1185">Reference proteome</keyword>
<name>A0ABR0SJZ1_9HYPO</name>
<evidence type="ECO:0000313" key="2">
    <source>
        <dbReference type="Proteomes" id="UP001338125"/>
    </source>
</evidence>
<evidence type="ECO:0000313" key="1">
    <source>
        <dbReference type="EMBL" id="KAK5992453.1"/>
    </source>
</evidence>
<reference evidence="1 2" key="1">
    <citation type="submission" date="2024-01" db="EMBL/GenBank/DDBJ databases">
        <title>Complete genome of Cladobotryum mycophilum ATHUM6906.</title>
        <authorList>
            <person name="Christinaki A.C."/>
            <person name="Myridakis A.I."/>
            <person name="Kouvelis V.N."/>
        </authorList>
    </citation>
    <scope>NUCLEOTIDE SEQUENCE [LARGE SCALE GENOMIC DNA]</scope>
    <source>
        <strain evidence="1 2">ATHUM6906</strain>
    </source>
</reference>
<dbReference type="EMBL" id="JAVFKD010000012">
    <property type="protein sequence ID" value="KAK5992453.1"/>
    <property type="molecule type" value="Genomic_DNA"/>
</dbReference>
<accession>A0ABR0SJZ1</accession>
<protein>
    <recommendedName>
        <fullName evidence="3">Tubby C-terminal-like domain-containing protein</fullName>
    </recommendedName>
</protein>
<organism evidence="1 2">
    <name type="scientific">Cladobotryum mycophilum</name>
    <dbReference type="NCBI Taxonomy" id="491253"/>
    <lineage>
        <taxon>Eukaryota</taxon>
        <taxon>Fungi</taxon>
        <taxon>Dikarya</taxon>
        <taxon>Ascomycota</taxon>
        <taxon>Pezizomycotina</taxon>
        <taxon>Sordariomycetes</taxon>
        <taxon>Hypocreomycetidae</taxon>
        <taxon>Hypocreales</taxon>
        <taxon>Hypocreaceae</taxon>
        <taxon>Cladobotryum</taxon>
    </lineage>
</organism>
<sequence length="206" mass="23271">MSSPETEPAPSSRIFQVNRTSYTKHYDITTSSGEPLYYAAQSSGISSKTPDLVLRRGNSNRCPVVAVSYMFRLASGFKIGFGDPDAEESITWEDLTMQTRNASEHRLHLGQNDQRSEFVWKRTHSAKVLGEKPRALSMRNYKLLDAETNQVLATFRSTPSFKKCGVLQIHLDRGDDFDVMVFITCLSIYEKSRRRQHGAPIGKDDS</sequence>
<dbReference type="Proteomes" id="UP001338125">
    <property type="component" value="Unassembled WGS sequence"/>
</dbReference>
<proteinExistence type="predicted"/>